<dbReference type="Proteomes" id="UP000299102">
    <property type="component" value="Unassembled WGS sequence"/>
</dbReference>
<dbReference type="PANTHER" id="PTHR23305">
    <property type="entry name" value="OBG GTPASE FAMILY"/>
    <property type="match status" value="1"/>
</dbReference>
<evidence type="ECO:0000256" key="1">
    <source>
        <dbReference type="SAM" id="MobiDB-lite"/>
    </source>
</evidence>
<dbReference type="OrthoDB" id="424823at2759"/>
<protein>
    <submittedName>
        <fullName evidence="2">Obg-like ATPase 1</fullName>
    </submittedName>
</protein>
<feature type="region of interest" description="Disordered" evidence="1">
    <location>
        <begin position="1"/>
        <end position="35"/>
    </location>
</feature>
<evidence type="ECO:0000313" key="3">
    <source>
        <dbReference type="Proteomes" id="UP000299102"/>
    </source>
</evidence>
<dbReference type="EMBL" id="BGZK01006774">
    <property type="protein sequence ID" value="GBP00585.1"/>
    <property type="molecule type" value="Genomic_DNA"/>
</dbReference>
<dbReference type="GO" id="GO:0005737">
    <property type="term" value="C:cytoplasm"/>
    <property type="evidence" value="ECO:0007669"/>
    <property type="project" value="TreeGrafter"/>
</dbReference>
<dbReference type="InterPro" id="IPR027417">
    <property type="entry name" value="P-loop_NTPase"/>
</dbReference>
<name>A0A4C1SES3_EUMVA</name>
<accession>A0A4C1SES3</accession>
<reference evidence="2 3" key="1">
    <citation type="journal article" date="2019" name="Commun. Biol.">
        <title>The bagworm genome reveals a unique fibroin gene that provides high tensile strength.</title>
        <authorList>
            <person name="Kono N."/>
            <person name="Nakamura H."/>
            <person name="Ohtoshi R."/>
            <person name="Tomita M."/>
            <person name="Numata K."/>
            <person name="Arakawa K."/>
        </authorList>
    </citation>
    <scope>NUCLEOTIDE SEQUENCE [LARGE SCALE GENOMIC DNA]</scope>
</reference>
<comment type="caution">
    <text evidence="2">The sequence shown here is derived from an EMBL/GenBank/DDBJ whole genome shotgun (WGS) entry which is preliminary data.</text>
</comment>
<feature type="compositionally biased region" description="Basic and acidic residues" evidence="1">
    <location>
        <begin position="1"/>
        <end position="25"/>
    </location>
</feature>
<dbReference type="Gene3D" id="3.40.50.300">
    <property type="entry name" value="P-loop containing nucleotide triphosphate hydrolases"/>
    <property type="match status" value="2"/>
</dbReference>
<dbReference type="AlphaFoldDB" id="A0A4C1SES3"/>
<evidence type="ECO:0000313" key="2">
    <source>
        <dbReference type="EMBL" id="GBP00585.1"/>
    </source>
</evidence>
<dbReference type="GO" id="GO:0016887">
    <property type="term" value="F:ATP hydrolysis activity"/>
    <property type="evidence" value="ECO:0007669"/>
    <property type="project" value="TreeGrafter"/>
</dbReference>
<dbReference type="STRING" id="151549.A0A4C1SES3"/>
<proteinExistence type="predicted"/>
<gene>
    <name evidence="2" type="ORF">EVAR_73147_1</name>
</gene>
<dbReference type="PANTHER" id="PTHR23305:SF11">
    <property type="entry name" value="OBG-LIKE ATPASE 1"/>
    <property type="match status" value="1"/>
</dbReference>
<dbReference type="SUPFAM" id="SSF52540">
    <property type="entry name" value="P-loop containing nucleoside triphosphate hydrolases"/>
    <property type="match status" value="1"/>
</dbReference>
<organism evidence="2 3">
    <name type="scientific">Eumeta variegata</name>
    <name type="common">Bagworm moth</name>
    <name type="synonym">Eumeta japonica</name>
    <dbReference type="NCBI Taxonomy" id="151549"/>
    <lineage>
        <taxon>Eukaryota</taxon>
        <taxon>Metazoa</taxon>
        <taxon>Ecdysozoa</taxon>
        <taxon>Arthropoda</taxon>
        <taxon>Hexapoda</taxon>
        <taxon>Insecta</taxon>
        <taxon>Pterygota</taxon>
        <taxon>Neoptera</taxon>
        <taxon>Endopterygota</taxon>
        <taxon>Lepidoptera</taxon>
        <taxon>Glossata</taxon>
        <taxon>Ditrysia</taxon>
        <taxon>Tineoidea</taxon>
        <taxon>Psychidae</taxon>
        <taxon>Oiketicinae</taxon>
        <taxon>Eumeta</taxon>
    </lineage>
</organism>
<sequence>MHVHGKVDAQLTREDNFGRGQEQKQDPNGPSISAAEGQGLGNAFLSHINACDAIFHLCRAFDDPDVTHVEGEVDPISYARRTKWLIKIKEWVDKHDPGATIIPFSGAFEHALAEKTDSEKIAYENETKCKSQLDKIIVTGYKALQLEYFLRLVLMRLKPGLYRRALKLLKQPVAFIPILKKVLSWLRLCTLKILKRKVQKPLQGCWQISPTRS</sequence>
<keyword evidence="3" id="KW-1185">Reference proteome</keyword>